<accession>A0A1F7WFT0</accession>
<reference evidence="1 2" key="1">
    <citation type="journal article" date="2016" name="Nat. Commun.">
        <title>Thousands of microbial genomes shed light on interconnected biogeochemical processes in an aquifer system.</title>
        <authorList>
            <person name="Anantharaman K."/>
            <person name="Brown C.T."/>
            <person name="Hug L.A."/>
            <person name="Sharon I."/>
            <person name="Castelle C.J."/>
            <person name="Probst A.J."/>
            <person name="Thomas B.C."/>
            <person name="Singh A."/>
            <person name="Wilkins M.J."/>
            <person name="Karaoz U."/>
            <person name="Brodie E.L."/>
            <person name="Williams K.H."/>
            <person name="Hubbard S.S."/>
            <person name="Banfield J.F."/>
        </authorList>
    </citation>
    <scope>NUCLEOTIDE SEQUENCE [LARGE SCALE GENOMIC DNA]</scope>
</reference>
<evidence type="ECO:0008006" key="3">
    <source>
        <dbReference type="Google" id="ProtNLM"/>
    </source>
</evidence>
<dbReference type="EMBL" id="MGFH01000229">
    <property type="protein sequence ID" value="OGM01694.1"/>
    <property type="molecule type" value="Genomic_DNA"/>
</dbReference>
<name>A0A1F7WFT0_9BACT</name>
<protein>
    <recommendedName>
        <fullName evidence="3">DUF4154 domain-containing protein</fullName>
    </recommendedName>
</protein>
<evidence type="ECO:0000313" key="2">
    <source>
        <dbReference type="Proteomes" id="UP000178735"/>
    </source>
</evidence>
<organism evidence="1 2">
    <name type="scientific">Candidatus Wallbacteria bacterium GWC2_49_35</name>
    <dbReference type="NCBI Taxonomy" id="1817813"/>
    <lineage>
        <taxon>Bacteria</taxon>
        <taxon>Candidatus Walliibacteriota</taxon>
    </lineage>
</organism>
<dbReference type="STRING" id="1817813.A2008_12395"/>
<gene>
    <name evidence="1" type="ORF">A2008_12395</name>
</gene>
<dbReference type="Pfam" id="PF13689">
    <property type="entry name" value="DUF4154"/>
    <property type="match status" value="1"/>
</dbReference>
<dbReference type="Proteomes" id="UP000178735">
    <property type="component" value="Unassembled WGS sequence"/>
</dbReference>
<dbReference type="AlphaFoldDB" id="A0A1F7WFT0"/>
<comment type="caution">
    <text evidence="1">The sequence shown here is derived from an EMBL/GenBank/DDBJ whole genome shotgun (WGS) entry which is preliminary data.</text>
</comment>
<dbReference type="InterPro" id="IPR025293">
    <property type="entry name" value="YfiR/HmsC-like"/>
</dbReference>
<proteinExistence type="predicted"/>
<sequence length="160" mass="17193">MCLAQSAGGSLEHDVKAAYVLNILKFVDWETEKLPAGAPIKIVIAGSDPISDSLEKHADVKIGGRSLSVVKVAGDIVTFPDCQLLYIARSEKTRLADLLKNLKGSHVLTVSDIPDFSRQGGVVGFAIENGRVKIEINVNESKRAGLKFGAKLLEVARLIK</sequence>
<evidence type="ECO:0000313" key="1">
    <source>
        <dbReference type="EMBL" id="OGM01694.1"/>
    </source>
</evidence>